<keyword evidence="1" id="KW-0472">Membrane</keyword>
<evidence type="ECO:0000313" key="3">
    <source>
        <dbReference type="Proteomes" id="UP000322699"/>
    </source>
</evidence>
<accession>A0A5B1CFA0</accession>
<dbReference type="EMBL" id="VRLW01000001">
    <property type="protein sequence ID" value="KAA1258409.1"/>
    <property type="molecule type" value="Genomic_DNA"/>
</dbReference>
<dbReference type="AlphaFoldDB" id="A0A5B1CFA0"/>
<feature type="transmembrane region" description="Helical" evidence="1">
    <location>
        <begin position="36"/>
        <end position="60"/>
    </location>
</feature>
<reference evidence="2 3" key="1">
    <citation type="submission" date="2019-08" db="EMBL/GenBank/DDBJ databases">
        <title>Deep-cultivation of Planctomycetes and their phenomic and genomic characterization uncovers novel biology.</title>
        <authorList>
            <person name="Wiegand S."/>
            <person name="Jogler M."/>
            <person name="Boedeker C."/>
            <person name="Pinto D."/>
            <person name="Vollmers J."/>
            <person name="Rivas-Marin E."/>
            <person name="Kohn T."/>
            <person name="Peeters S.H."/>
            <person name="Heuer A."/>
            <person name="Rast P."/>
            <person name="Oberbeckmann S."/>
            <person name="Bunk B."/>
            <person name="Jeske O."/>
            <person name="Meyerdierks A."/>
            <person name="Storesund J.E."/>
            <person name="Kallscheuer N."/>
            <person name="Luecker S."/>
            <person name="Lage O.M."/>
            <person name="Pohl T."/>
            <person name="Merkel B.J."/>
            <person name="Hornburger P."/>
            <person name="Mueller R.-W."/>
            <person name="Bruemmer F."/>
            <person name="Labrenz M."/>
            <person name="Spormann A.M."/>
            <person name="Op Den Camp H."/>
            <person name="Overmann J."/>
            <person name="Amann R."/>
            <person name="Jetten M.S.M."/>
            <person name="Mascher T."/>
            <person name="Medema M.H."/>
            <person name="Devos D.P."/>
            <person name="Kaster A.-K."/>
            <person name="Ovreas L."/>
            <person name="Rohde M."/>
            <person name="Galperin M.Y."/>
            <person name="Jogler C."/>
        </authorList>
    </citation>
    <scope>NUCLEOTIDE SEQUENCE [LARGE SCALE GENOMIC DNA]</scope>
    <source>
        <strain evidence="2 3">LF1</strain>
    </source>
</reference>
<gene>
    <name evidence="2" type="ORF">LF1_09280</name>
</gene>
<proteinExistence type="predicted"/>
<protein>
    <submittedName>
        <fullName evidence="2">Uncharacterized protein</fullName>
    </submittedName>
</protein>
<comment type="caution">
    <text evidence="2">The sequence shown here is derived from an EMBL/GenBank/DDBJ whole genome shotgun (WGS) entry which is preliminary data.</text>
</comment>
<name>A0A5B1CFA0_9BACT</name>
<evidence type="ECO:0000256" key="1">
    <source>
        <dbReference type="SAM" id="Phobius"/>
    </source>
</evidence>
<keyword evidence="3" id="KW-1185">Reference proteome</keyword>
<keyword evidence="1" id="KW-1133">Transmembrane helix</keyword>
<dbReference type="Proteomes" id="UP000322699">
    <property type="component" value="Unassembled WGS sequence"/>
</dbReference>
<organism evidence="2 3">
    <name type="scientific">Rubripirellula obstinata</name>
    <dbReference type="NCBI Taxonomy" id="406547"/>
    <lineage>
        <taxon>Bacteria</taxon>
        <taxon>Pseudomonadati</taxon>
        <taxon>Planctomycetota</taxon>
        <taxon>Planctomycetia</taxon>
        <taxon>Pirellulales</taxon>
        <taxon>Pirellulaceae</taxon>
        <taxon>Rubripirellula</taxon>
    </lineage>
</organism>
<dbReference type="RefSeq" id="WP_068265899.1">
    <property type="nucleotide sequence ID" value="NZ_LWSK01000101.1"/>
</dbReference>
<keyword evidence="1" id="KW-0812">Transmembrane</keyword>
<dbReference type="OrthoDB" id="263121at2"/>
<sequence>MTESNQESTGENIGTDEVAENISEEAIDNGPGCMPAVMAATVLMGIMMFIFCAFSTWVLYQKRTELAMRTLTDAYLPELEQSLLEPESKTAVMEAVEELAADMERGKLEDWQSAGVMQRLQRLPVLQWGDLQAVESLIEKSGTEEQQASAKLQFDRLRLAVANGRATSFDFVEVLSPVQKKDPTVASGFRLIQPLDLELSLGVIKRAELVADREKISSNPDEVTAVSIESILRAEIQEGISEGSY</sequence>
<evidence type="ECO:0000313" key="2">
    <source>
        <dbReference type="EMBL" id="KAA1258409.1"/>
    </source>
</evidence>